<name>A0AAD9ZDI4_9LECA</name>
<organism evidence="1 2">
    <name type="scientific">Lepraria neglecta</name>
    <dbReference type="NCBI Taxonomy" id="209136"/>
    <lineage>
        <taxon>Eukaryota</taxon>
        <taxon>Fungi</taxon>
        <taxon>Dikarya</taxon>
        <taxon>Ascomycota</taxon>
        <taxon>Pezizomycotina</taxon>
        <taxon>Lecanoromycetes</taxon>
        <taxon>OSLEUM clade</taxon>
        <taxon>Lecanoromycetidae</taxon>
        <taxon>Lecanorales</taxon>
        <taxon>Lecanorineae</taxon>
        <taxon>Stereocaulaceae</taxon>
        <taxon>Lepraria</taxon>
    </lineage>
</organism>
<protein>
    <submittedName>
        <fullName evidence="1">Uncharacterized protein</fullName>
    </submittedName>
</protein>
<accession>A0AAD9ZDI4</accession>
<gene>
    <name evidence="1" type="ORF">OEA41_007382</name>
</gene>
<dbReference type="AlphaFoldDB" id="A0AAD9ZDI4"/>
<dbReference type="Proteomes" id="UP001276659">
    <property type="component" value="Unassembled WGS sequence"/>
</dbReference>
<evidence type="ECO:0000313" key="1">
    <source>
        <dbReference type="EMBL" id="KAK3176060.1"/>
    </source>
</evidence>
<keyword evidence="2" id="KW-1185">Reference proteome</keyword>
<sequence length="196" mass="21964">MGSVVNTSVTDMDGKSKVYDILYKRRYESQGDRGTAKYVQGSWIRRKKFKVTEANGKKYYTTCDLAYESNYPLGNDPAFSAPKFAKQIMPDGCIVYLIVTTDLQTRKRWDLWPYVFPNVSGDPYWAGKTNSKSWGPADSSTFSAKKRSQEAEVEEGEVNPVSATKEVSLATLFPGGQQDSAAIYRPGRSEDAHVLR</sequence>
<reference evidence="1" key="1">
    <citation type="submission" date="2022-11" db="EMBL/GenBank/DDBJ databases">
        <title>Chromosomal genome sequence assembly and mating type (MAT) locus characterization of the leprose asexual lichenized fungus Lepraria neglecta (Nyl.) Erichsen.</title>
        <authorList>
            <person name="Allen J.L."/>
            <person name="Pfeffer B."/>
        </authorList>
    </citation>
    <scope>NUCLEOTIDE SEQUENCE</scope>
    <source>
        <strain evidence="1">Allen 5258</strain>
    </source>
</reference>
<evidence type="ECO:0000313" key="2">
    <source>
        <dbReference type="Proteomes" id="UP001276659"/>
    </source>
</evidence>
<comment type="caution">
    <text evidence="1">The sequence shown here is derived from an EMBL/GenBank/DDBJ whole genome shotgun (WGS) entry which is preliminary data.</text>
</comment>
<dbReference type="EMBL" id="JASNWA010000004">
    <property type="protein sequence ID" value="KAK3176060.1"/>
    <property type="molecule type" value="Genomic_DNA"/>
</dbReference>
<proteinExistence type="predicted"/>